<accession>A0A3D3R6S2</accession>
<organism evidence="2 3">
    <name type="scientific">Gimesia maris</name>
    <dbReference type="NCBI Taxonomy" id="122"/>
    <lineage>
        <taxon>Bacteria</taxon>
        <taxon>Pseudomonadati</taxon>
        <taxon>Planctomycetota</taxon>
        <taxon>Planctomycetia</taxon>
        <taxon>Planctomycetales</taxon>
        <taxon>Planctomycetaceae</taxon>
        <taxon>Gimesia</taxon>
    </lineage>
</organism>
<dbReference type="AlphaFoldDB" id="A0A3D3R6S2"/>
<evidence type="ECO:0000313" key="3">
    <source>
        <dbReference type="Proteomes" id="UP000263642"/>
    </source>
</evidence>
<dbReference type="InterPro" id="IPR011453">
    <property type="entry name" value="DUF1559"/>
</dbReference>
<reference evidence="2 3" key="1">
    <citation type="journal article" date="2018" name="Nat. Biotechnol.">
        <title>A standardized bacterial taxonomy based on genome phylogeny substantially revises the tree of life.</title>
        <authorList>
            <person name="Parks D.H."/>
            <person name="Chuvochina M."/>
            <person name="Waite D.W."/>
            <person name="Rinke C."/>
            <person name="Skarshewski A."/>
            <person name="Chaumeil P.A."/>
            <person name="Hugenholtz P."/>
        </authorList>
    </citation>
    <scope>NUCLEOTIDE SEQUENCE [LARGE SCALE GENOMIC DNA]</scope>
    <source>
        <strain evidence="2">UBA9375</strain>
    </source>
</reference>
<dbReference type="EMBL" id="DQAY01000094">
    <property type="protein sequence ID" value="HCO24459.1"/>
    <property type="molecule type" value="Genomic_DNA"/>
</dbReference>
<protein>
    <recommendedName>
        <fullName evidence="1">DUF1559 domain-containing protein</fullName>
    </recommendedName>
</protein>
<gene>
    <name evidence="2" type="ORF">DIT97_16020</name>
</gene>
<dbReference type="NCBIfam" id="TIGR04294">
    <property type="entry name" value="pre_pil_HX9DG"/>
    <property type="match status" value="1"/>
</dbReference>
<dbReference type="Pfam" id="PF07596">
    <property type="entry name" value="SBP_bac_10"/>
    <property type="match status" value="1"/>
</dbReference>
<comment type="caution">
    <text evidence="2">The sequence shown here is derived from an EMBL/GenBank/DDBJ whole genome shotgun (WGS) entry which is preliminary data.</text>
</comment>
<evidence type="ECO:0000313" key="2">
    <source>
        <dbReference type="EMBL" id="HCO24459.1"/>
    </source>
</evidence>
<sequence length="42" mass="4526">MHVGGCHFVFADGRVKFLSENINGDTYTGLGTYNGGEVLGEY</sequence>
<dbReference type="InterPro" id="IPR027558">
    <property type="entry name" value="Pre_pil_HX9DG_C"/>
</dbReference>
<feature type="domain" description="DUF1559" evidence="1">
    <location>
        <begin position="1"/>
        <end position="23"/>
    </location>
</feature>
<proteinExistence type="predicted"/>
<evidence type="ECO:0000259" key="1">
    <source>
        <dbReference type="Pfam" id="PF07596"/>
    </source>
</evidence>
<dbReference type="Proteomes" id="UP000263642">
    <property type="component" value="Unassembled WGS sequence"/>
</dbReference>
<name>A0A3D3R6S2_9PLAN</name>